<dbReference type="EMBL" id="JANBVO010000059">
    <property type="protein sequence ID" value="KAJ9132251.1"/>
    <property type="molecule type" value="Genomic_DNA"/>
</dbReference>
<feature type="compositionally biased region" description="Basic and acidic residues" evidence="1">
    <location>
        <begin position="180"/>
        <end position="197"/>
    </location>
</feature>
<gene>
    <name evidence="2" type="ORF">NKR23_g11321</name>
</gene>
<keyword evidence="3" id="KW-1185">Reference proteome</keyword>
<feature type="region of interest" description="Disordered" evidence="1">
    <location>
        <begin position="180"/>
        <end position="205"/>
    </location>
</feature>
<feature type="compositionally biased region" description="Polar residues" evidence="1">
    <location>
        <begin position="1053"/>
        <end position="1093"/>
    </location>
</feature>
<feature type="compositionally biased region" description="Pro residues" evidence="1">
    <location>
        <begin position="829"/>
        <end position="842"/>
    </location>
</feature>
<evidence type="ECO:0000313" key="3">
    <source>
        <dbReference type="Proteomes" id="UP001174694"/>
    </source>
</evidence>
<feature type="compositionally biased region" description="Low complexity" evidence="1">
    <location>
        <begin position="903"/>
        <end position="921"/>
    </location>
</feature>
<feature type="region of interest" description="Disordered" evidence="1">
    <location>
        <begin position="504"/>
        <end position="580"/>
    </location>
</feature>
<dbReference type="AlphaFoldDB" id="A0AA38VHD8"/>
<feature type="region of interest" description="Disordered" evidence="1">
    <location>
        <begin position="267"/>
        <end position="306"/>
    </location>
</feature>
<feature type="compositionally biased region" description="Basic and acidic residues" evidence="1">
    <location>
        <begin position="547"/>
        <end position="557"/>
    </location>
</feature>
<feature type="compositionally biased region" description="Low complexity" evidence="1">
    <location>
        <begin position="288"/>
        <end position="306"/>
    </location>
</feature>
<reference evidence="2" key="1">
    <citation type="submission" date="2022-07" db="EMBL/GenBank/DDBJ databases">
        <title>Fungi with potential for degradation of polypropylene.</title>
        <authorList>
            <person name="Gostincar C."/>
        </authorList>
    </citation>
    <scope>NUCLEOTIDE SEQUENCE</scope>
    <source>
        <strain evidence="2">EXF-13308</strain>
    </source>
</reference>
<protein>
    <submittedName>
        <fullName evidence="2">Uncharacterized protein</fullName>
    </submittedName>
</protein>
<feature type="region of interest" description="Disordered" evidence="1">
    <location>
        <begin position="220"/>
        <end position="251"/>
    </location>
</feature>
<feature type="compositionally biased region" description="Pro residues" evidence="1">
    <location>
        <begin position="1097"/>
        <end position="1107"/>
    </location>
</feature>
<feature type="compositionally biased region" description="Basic and acidic residues" evidence="1">
    <location>
        <begin position="983"/>
        <end position="993"/>
    </location>
</feature>
<name>A0AA38VHD8_9PEZI</name>
<evidence type="ECO:0000313" key="2">
    <source>
        <dbReference type="EMBL" id="KAJ9132251.1"/>
    </source>
</evidence>
<sequence length="1171" mass="126815">MGGLVEDHGSLVAFEGPDDIISTQIHLLPLSPQILILPDIRHFQKKTQDATFDSHALVREVLDALAQRRKAATEFLRCSTPENKRLVFLCGGTAGAVARCLNAISRHETGGNIAKAESIFRGIITGAERPMRANATPTHSCAPRGSGSHRENDDEGVAGIAEVGFEEPTLRAMRAADALDRETASLQPREDLEQTDKSRHRSFSLPIFGGPEGIISISASSNTQSEEVFTKPLEQETGAREKHIPRYSGQGLESSKSYFALNYRLERDREDEPSPPSSSGTKEETVQSRPPLDVRLPSSPLLSPRSDMFLSPPATPDAVVYGEARVVQLQASQNEEKVTTTGSLDGILAPRTGSEGQLLGDMAALAMCSADVQVKESDISRSTLGVRRGWAVPLEVSTNLQVEQPRFVRAQQTTIRRSATVSYKPKPSSKPSSVDRGTDTSDLGESGSGREASALREPSSPSLLPVEDMVIQLVGEKPDQVLDFVIQLFKEGTYSVNAFSYSQTPLDDKDVQDTADDPPATWRRPHNEPSGPDSFSLAGTRPLRRQPKTESSGRHQEALTARRSSRPPTPAHTPPPLTSVTTGRRFLSFSIATGAAPIAIQAALRSILSVQFTLDKGYRRYQHPVMPNEPLIRHSARCWRPVSPGQPETDCRLDFIVAIGAEPGVSDRFFSDVAARVAKLALKRPNGPSRYVRVNAEFLRAVGMQAWTNHHIHTQGHDNPMQNDRLMARLIAQSLESHFDGRKIRLVVVEYILRDHPLIMELQALYGRDRFKSLGLTWRWDMAGPDPLGGVDYLLPEWGGDEMARDATSEIWKQLAAVSLFYIPEAQTPPPSVNLPPPPPAVASPAPSSIYDRTRPPTPSPSSASSLYPLQQYSPIKSNPYRTDGSAVCKSDDTNIGVGFGFGTDSSGSSNWGGSSGSISSQHRHQRGTGTELGGLKAPRVPSPLKNVHTHEGRRHLHEDAAGSIGIAITHYAPSPPSGSELGYDKTFGRGDGGRGFPRPGQEQRQEGPPMTPSPPRRSSALDGEGNDNTFGDSRASSGYGGEQHHGGHRAAPSSTRSVSSCSINFSRTISPGSGNGSGTFSQHQGSERSTQQPAASPSPSPSPPGPGGSDNQADVTYCDPDTSINISGLQPEMRRYLPLHLNQVDHGPRRQQSRKALRRLGLHEGVSGDW</sequence>
<feature type="region of interest" description="Disordered" evidence="1">
    <location>
        <begin position="418"/>
        <end position="461"/>
    </location>
</feature>
<dbReference type="Proteomes" id="UP001174694">
    <property type="component" value="Unassembled WGS sequence"/>
</dbReference>
<feature type="region of interest" description="Disordered" evidence="1">
    <location>
        <begin position="829"/>
        <end position="869"/>
    </location>
</feature>
<feature type="region of interest" description="Disordered" evidence="1">
    <location>
        <begin position="133"/>
        <end position="154"/>
    </location>
</feature>
<comment type="caution">
    <text evidence="2">The sequence shown here is derived from an EMBL/GenBank/DDBJ whole genome shotgun (WGS) entry which is preliminary data.</text>
</comment>
<feature type="compositionally biased region" description="Basic and acidic residues" evidence="1">
    <location>
        <begin position="233"/>
        <end position="244"/>
    </location>
</feature>
<organism evidence="2 3">
    <name type="scientific">Pleurostoma richardsiae</name>
    <dbReference type="NCBI Taxonomy" id="41990"/>
    <lineage>
        <taxon>Eukaryota</taxon>
        <taxon>Fungi</taxon>
        <taxon>Dikarya</taxon>
        <taxon>Ascomycota</taxon>
        <taxon>Pezizomycotina</taxon>
        <taxon>Sordariomycetes</taxon>
        <taxon>Sordariomycetidae</taxon>
        <taxon>Calosphaeriales</taxon>
        <taxon>Pleurostomataceae</taxon>
        <taxon>Pleurostoma</taxon>
    </lineage>
</organism>
<proteinExistence type="predicted"/>
<feature type="region of interest" description="Disordered" evidence="1">
    <location>
        <begin position="969"/>
        <end position="1131"/>
    </location>
</feature>
<feature type="compositionally biased region" description="Pro residues" evidence="1">
    <location>
        <begin position="567"/>
        <end position="577"/>
    </location>
</feature>
<feature type="compositionally biased region" description="Polar residues" evidence="1">
    <location>
        <begin position="1027"/>
        <end position="1037"/>
    </location>
</feature>
<accession>A0AA38VHD8</accession>
<feature type="region of interest" description="Disordered" evidence="1">
    <location>
        <begin position="902"/>
        <end position="953"/>
    </location>
</feature>
<evidence type="ECO:0000256" key="1">
    <source>
        <dbReference type="SAM" id="MobiDB-lite"/>
    </source>
</evidence>